<dbReference type="SUPFAM" id="SSF52540">
    <property type="entry name" value="P-loop containing nucleoside triphosphate hydrolases"/>
    <property type="match status" value="2"/>
</dbReference>
<dbReference type="InterPro" id="IPR013525">
    <property type="entry name" value="ABC2_TM"/>
</dbReference>
<dbReference type="EMBL" id="JALJOT010000004">
    <property type="protein sequence ID" value="KAK9915928.1"/>
    <property type="molecule type" value="Genomic_DNA"/>
</dbReference>
<evidence type="ECO:0000256" key="1">
    <source>
        <dbReference type="ARBA" id="ARBA00004141"/>
    </source>
</evidence>
<accession>A0ABR2YVM1</accession>
<name>A0ABR2YVM1_9CHLO</name>
<dbReference type="SMART" id="SM00382">
    <property type="entry name" value="AAA"/>
    <property type="match status" value="2"/>
</dbReference>
<dbReference type="CDD" id="cd03232">
    <property type="entry name" value="ABCG_PDR_domain2"/>
    <property type="match status" value="1"/>
</dbReference>
<evidence type="ECO:0000256" key="7">
    <source>
        <dbReference type="ARBA" id="ARBA00022840"/>
    </source>
</evidence>
<dbReference type="Pfam" id="PF01061">
    <property type="entry name" value="ABC2_membrane"/>
    <property type="match status" value="2"/>
</dbReference>
<dbReference type="Pfam" id="PF19055">
    <property type="entry name" value="ABC2_membrane_7"/>
    <property type="match status" value="1"/>
</dbReference>
<keyword evidence="3" id="KW-0813">Transport</keyword>
<feature type="transmembrane region" description="Helical" evidence="11">
    <location>
        <begin position="566"/>
        <end position="591"/>
    </location>
</feature>
<organism evidence="13 14">
    <name type="scientific">Coccomyxa subellipsoidea</name>
    <dbReference type="NCBI Taxonomy" id="248742"/>
    <lineage>
        <taxon>Eukaryota</taxon>
        <taxon>Viridiplantae</taxon>
        <taxon>Chlorophyta</taxon>
        <taxon>core chlorophytes</taxon>
        <taxon>Trebouxiophyceae</taxon>
        <taxon>Trebouxiophyceae incertae sedis</taxon>
        <taxon>Coccomyxaceae</taxon>
        <taxon>Coccomyxa</taxon>
    </lineage>
</organism>
<dbReference type="Pfam" id="PF08370">
    <property type="entry name" value="PDR_assoc"/>
    <property type="match status" value="1"/>
</dbReference>
<feature type="domain" description="ABC transporter" evidence="12">
    <location>
        <begin position="114"/>
        <end position="386"/>
    </location>
</feature>
<dbReference type="InterPro" id="IPR043926">
    <property type="entry name" value="ABCG_dom"/>
</dbReference>
<evidence type="ECO:0000256" key="11">
    <source>
        <dbReference type="SAM" id="Phobius"/>
    </source>
</evidence>
<comment type="subcellular location">
    <subcellularLocation>
        <location evidence="1">Membrane</location>
        <topology evidence="1">Multi-pass membrane protein</topology>
    </subcellularLocation>
</comment>
<evidence type="ECO:0000256" key="9">
    <source>
        <dbReference type="ARBA" id="ARBA00023136"/>
    </source>
</evidence>
<dbReference type="Gene3D" id="3.40.50.300">
    <property type="entry name" value="P-loop containing nucleotide triphosphate hydrolases"/>
    <property type="match status" value="2"/>
</dbReference>
<evidence type="ECO:0000313" key="13">
    <source>
        <dbReference type="EMBL" id="KAK9915928.1"/>
    </source>
</evidence>
<evidence type="ECO:0000256" key="4">
    <source>
        <dbReference type="ARBA" id="ARBA00022692"/>
    </source>
</evidence>
<feature type="transmembrane region" description="Helical" evidence="11">
    <location>
        <begin position="1309"/>
        <end position="1331"/>
    </location>
</feature>
<feature type="region of interest" description="Disordered" evidence="10">
    <location>
        <begin position="750"/>
        <end position="771"/>
    </location>
</feature>
<keyword evidence="14" id="KW-1185">Reference proteome</keyword>
<feature type="domain" description="ABC transporter" evidence="12">
    <location>
        <begin position="820"/>
        <end position="1072"/>
    </location>
</feature>
<comment type="similarity">
    <text evidence="2">Belongs to the ABC transporter superfamily. ABCG family. PDR (TC 3.A.1.205) subfamily.</text>
</comment>
<evidence type="ECO:0000256" key="3">
    <source>
        <dbReference type="ARBA" id="ARBA00022448"/>
    </source>
</evidence>
<dbReference type="Proteomes" id="UP001491310">
    <property type="component" value="Unassembled WGS sequence"/>
</dbReference>
<proteinExistence type="inferred from homology"/>
<dbReference type="PROSITE" id="PS50893">
    <property type="entry name" value="ABC_TRANSPORTER_2"/>
    <property type="match status" value="2"/>
</dbReference>
<sequence>MKAARGNLDPAMRSKVAVLPRSESGHDRKVELVPLNSLNFQQRTQILDMALKTKDMDNELFLRKVRSRLDRVGIELPSVEVRFEGLEVDAQAFAAGRELPSIINAYRNFVEGLLQRLHLIRSTKKKITILKGLTGTIKPGRLTLLLGPPSSGKTTLLKALSGKLRKDDLDVRGKVTFNGYGFDECVVGRTSAYVDQVDNHIAELTVRETLDFAARVQGAGFDEIHELRKREKEQGIEPDWEIDSFMRASAARGKRHSIMADYVMRMLGLEICADTMIGSQLIRGISGGQKKRVTTGEIVVGPCKTLFMDEISTGLDSSTTYQIVRCIRNMVHLRKSTVCMSLLQPQRETYNLFDDVMLLAEGRLVYHGPKEEVVPFFESLGFALPPRKGTADFLQEITSRKDQRQYWAEPSKPYRFITPAEMAEAFRRSPVGQVAAAEIASPPARTKQGWEALVHKRHALSAWKSMKACMRRDLILMYRHKFVYFFRLAQLAVVAFASATVFLRVRMPTDTLVDGRKFLAFLFFSIYFMNASAWSELSITLGNISVFYKQRGNLFYPVTSFSLPTILLRIPLSAVSAMLWTLMTYFVVGFAPDPGRFFLYFLIQGLVNQTSITMFRAMAAIGRAVVLCNVVAFVYIAYTLMLCGFIISYSNIGPWLIWAYWINPLTYALKALTVSEFSAPRWQKPTPGNPSVPLGTAVLQANDLSTNTWWIGAAIGILIAYIIIGNIVLNVALRLLNELQGGKAIVEEPGEEDASVSNHQGSADLAKKSTNGEAKVHAETGVLAAIGKDGTQSNGVDVESQQVVEGATHGMVLPFKQVTVSFQNVRYFVPIPEGQAKGLATGVKELELLKGITGCFRPGVLTALMGASGAGKTTFLDLLAGRKTVGRIEGDIRINGFPQEHRTFARVSGYVEQSDIHSPQATVEEALWFSARLRLSKDIDNKRMWAFIHEVMELVELTSLRHALVGLPGTSGLSVEQRKRLTIAVELVANPSAVFMDEPTSGLDARAANIVMRVVRNIANGRTIVCTIHQPSIAVFEAFDELLLLKRGGEVIYGGPLGYHSGDMVRYFEAIPGVEPISPSANPATWMLEISTISAEQRLRADLADLYRRSHLAAAIEEMVEELSQPKPGTSPLAFDSEHAQSLLNQYFIILKKNTIAYWRYPTYNAVRFTFTAIFAVLMGAAFWQAGANRSTEIGVLQVAASQYLAALIIGFVNSATVQPVIAIERTVFHREKAAGFYASLPYALAQGDVELPYIVVQTIIWALITYFMMGFEIQAGKFFWYLLFTLLTLLYYTFYGLLAVVLSPNLQVSSVASTLFYAIWNLFSGFLITLPQMPGWWSWYLWLCPVFWSCWGLVTTQLGDVKEMMTLQDGTVTQVDAYIQDHFAFRYAWRGWVILVLLAFVLAFRIGAIVAVTKLSFVKR</sequence>
<keyword evidence="9 11" id="KW-0472">Membrane</keyword>
<reference evidence="13 14" key="1">
    <citation type="journal article" date="2024" name="Nat. Commun.">
        <title>Phylogenomics reveals the evolutionary origins of lichenization in chlorophyte algae.</title>
        <authorList>
            <person name="Puginier C."/>
            <person name="Libourel C."/>
            <person name="Otte J."/>
            <person name="Skaloud P."/>
            <person name="Haon M."/>
            <person name="Grisel S."/>
            <person name="Petersen M."/>
            <person name="Berrin J.G."/>
            <person name="Delaux P.M."/>
            <person name="Dal Grande F."/>
            <person name="Keller J."/>
        </authorList>
    </citation>
    <scope>NUCLEOTIDE SEQUENCE [LARGE SCALE GENOMIC DNA]</scope>
    <source>
        <strain evidence="13 14">SAG 216-7</strain>
    </source>
</reference>
<comment type="caution">
    <text evidence="13">The sequence shown here is derived from an EMBL/GenBank/DDBJ whole genome shotgun (WGS) entry which is preliminary data.</text>
</comment>
<dbReference type="InterPro" id="IPR003593">
    <property type="entry name" value="AAA+_ATPase"/>
</dbReference>
<keyword evidence="8 11" id="KW-1133">Transmembrane helix</keyword>
<keyword evidence="4 11" id="KW-0812">Transmembrane</keyword>
<protein>
    <recommendedName>
        <fullName evidence="12">ABC transporter domain-containing protein</fullName>
    </recommendedName>
</protein>
<evidence type="ECO:0000259" key="12">
    <source>
        <dbReference type="PROSITE" id="PS50893"/>
    </source>
</evidence>
<dbReference type="InterPro" id="IPR013581">
    <property type="entry name" value="PDR_assoc"/>
</dbReference>
<feature type="transmembrane region" description="Helical" evidence="11">
    <location>
        <begin position="709"/>
        <end position="733"/>
    </location>
</feature>
<feature type="transmembrane region" description="Helical" evidence="11">
    <location>
        <begin position="1166"/>
        <end position="1186"/>
    </location>
</feature>
<feature type="transmembrane region" description="Helical" evidence="11">
    <location>
        <begin position="518"/>
        <end position="546"/>
    </location>
</feature>
<evidence type="ECO:0000256" key="10">
    <source>
        <dbReference type="SAM" id="MobiDB-lite"/>
    </source>
</evidence>
<dbReference type="Pfam" id="PF00005">
    <property type="entry name" value="ABC_tran"/>
    <property type="match status" value="2"/>
</dbReference>
<evidence type="ECO:0000256" key="6">
    <source>
        <dbReference type="ARBA" id="ARBA00022741"/>
    </source>
</evidence>
<evidence type="ECO:0000256" key="5">
    <source>
        <dbReference type="ARBA" id="ARBA00022737"/>
    </source>
</evidence>
<evidence type="ECO:0000313" key="14">
    <source>
        <dbReference type="Proteomes" id="UP001491310"/>
    </source>
</evidence>
<gene>
    <name evidence="13" type="ORF">WJX75_006112</name>
</gene>
<feature type="transmembrane region" description="Helical" evidence="11">
    <location>
        <begin position="482"/>
        <end position="503"/>
    </location>
</feature>
<keyword evidence="5" id="KW-0677">Repeat</keyword>
<dbReference type="PANTHER" id="PTHR19241">
    <property type="entry name" value="ATP-BINDING CASSETTE TRANSPORTER"/>
    <property type="match status" value="1"/>
</dbReference>
<feature type="transmembrane region" description="Helical" evidence="11">
    <location>
        <begin position="1393"/>
        <end position="1413"/>
    </location>
</feature>
<feature type="transmembrane region" description="Helical" evidence="11">
    <location>
        <begin position="624"/>
        <end position="647"/>
    </location>
</feature>
<keyword evidence="6" id="KW-0547">Nucleotide-binding</keyword>
<evidence type="ECO:0000256" key="8">
    <source>
        <dbReference type="ARBA" id="ARBA00022989"/>
    </source>
</evidence>
<keyword evidence="7" id="KW-0067">ATP-binding</keyword>
<dbReference type="InterPro" id="IPR027417">
    <property type="entry name" value="P-loop_NTPase"/>
</dbReference>
<evidence type="ECO:0000256" key="2">
    <source>
        <dbReference type="ARBA" id="ARBA00006012"/>
    </source>
</evidence>
<dbReference type="InterPro" id="IPR003439">
    <property type="entry name" value="ABC_transporter-like_ATP-bd"/>
</dbReference>
<feature type="transmembrane region" description="Helical" evidence="11">
    <location>
        <begin position="1252"/>
        <end position="1272"/>
    </location>
</feature>
<dbReference type="InterPro" id="IPR034003">
    <property type="entry name" value="ABCG_PDR_2"/>
</dbReference>
<feature type="transmembrane region" description="Helical" evidence="11">
    <location>
        <begin position="1279"/>
        <end position="1303"/>
    </location>
</feature>
<feature type="transmembrane region" description="Helical" evidence="11">
    <location>
        <begin position="1338"/>
        <end position="1355"/>
    </location>
</feature>